<gene>
    <name evidence="1" type="ORF">BN877_p0025</name>
</gene>
<organism evidence="1 2">
    <name type="scientific">Agrobacterium pusense</name>
    <dbReference type="NCBI Taxonomy" id="648995"/>
    <lineage>
        <taxon>Bacteria</taxon>
        <taxon>Pseudomonadati</taxon>
        <taxon>Pseudomonadota</taxon>
        <taxon>Alphaproteobacteria</taxon>
        <taxon>Hyphomicrobiales</taxon>
        <taxon>Rhizobiaceae</taxon>
        <taxon>Rhizobium/Agrobacterium group</taxon>
        <taxon>Agrobacterium</taxon>
    </lineage>
</organism>
<keyword evidence="1" id="KW-0614">Plasmid</keyword>
<evidence type="ECO:0000313" key="1">
    <source>
        <dbReference type="EMBL" id="CDI11754.1"/>
    </source>
</evidence>
<dbReference type="Proteomes" id="UP000016944">
    <property type="component" value="Plasmid IRBL74_p"/>
</dbReference>
<reference evidence="1 2" key="1">
    <citation type="journal article" date="2013" name="Genome Announc.">
        <title>Complete Genome Sequence of the Sesbania Symbiont and Rice Growth-Promoting Endophyte Rhizobium sp. Strain IRBG74.</title>
        <authorList>
            <person name="Crook M.B."/>
            <person name="Mitra S."/>
            <person name="Ane J.M."/>
            <person name="Sadowsky M.J."/>
            <person name="Gyaneshwar P."/>
        </authorList>
    </citation>
    <scope>NUCLEOTIDE SEQUENCE [LARGE SCALE GENOMIC DNA]</scope>
    <source>
        <strain evidence="1 2">IRBG74</strain>
        <plasmid evidence="2">IRBL74_p</plasmid>
    </source>
</reference>
<protein>
    <submittedName>
        <fullName evidence="1">Uncharacterized protein</fullName>
    </submittedName>
</protein>
<evidence type="ECO:0000313" key="2">
    <source>
        <dbReference type="Proteomes" id="UP000016944"/>
    </source>
</evidence>
<sequence length="96" mass="10385">METLAVGGKVVLAQHEASFESASAFRAALARLLGQSPSQLQSDKQRRATWITTPLGDMIAVSSQSHLRLFGIRGSKRSACRAQKAPAGVQRGYPYR</sequence>
<dbReference type="HOGENOM" id="CLU_2357770_0_0_5"/>
<accession>U4QHB8</accession>
<name>U4QHB8_9HYPH</name>
<dbReference type="EMBL" id="HG518324">
    <property type="protein sequence ID" value="CDI11754.1"/>
    <property type="molecule type" value="Genomic_DNA"/>
</dbReference>
<geneLocation type="plasmid" evidence="1 2">
    <name>IRBL74_p</name>
</geneLocation>
<dbReference type="KEGG" id="rir:BN877_p0025"/>
<proteinExistence type="predicted"/>
<dbReference type="AlphaFoldDB" id="U4QHB8"/>